<keyword evidence="3" id="KW-1185">Reference proteome</keyword>
<proteinExistence type="inferred from homology"/>
<dbReference type="InterPro" id="IPR021298">
    <property type="entry name" value="CFAP298"/>
</dbReference>
<dbReference type="Proteomes" id="UP000053097">
    <property type="component" value="Unassembled WGS sequence"/>
</dbReference>
<accession>A0A026WNP3</accession>
<dbReference type="PANTHER" id="PTHR13238:SF0">
    <property type="entry name" value="CILIA- AND FLAGELLA-ASSOCIATED PROTEIN 298"/>
    <property type="match status" value="1"/>
</dbReference>
<name>A0A026WNP3_OOCBI</name>
<dbReference type="OrthoDB" id="276065at2759"/>
<reference evidence="2 3" key="1">
    <citation type="journal article" date="2014" name="Curr. Biol.">
        <title>The genome of the clonal raider ant Cerapachys biroi.</title>
        <authorList>
            <person name="Oxley P.R."/>
            <person name="Ji L."/>
            <person name="Fetter-Pruneda I."/>
            <person name="McKenzie S.K."/>
            <person name="Li C."/>
            <person name="Hu H."/>
            <person name="Zhang G."/>
            <person name="Kronauer D.J."/>
        </authorList>
    </citation>
    <scope>NUCLEOTIDE SEQUENCE [LARGE SCALE GENOMIC DNA]</scope>
</reference>
<dbReference type="PANTHER" id="PTHR13238">
    <property type="entry name" value="PROTEIN C21ORF59"/>
    <property type="match status" value="1"/>
</dbReference>
<protein>
    <recommendedName>
        <fullName evidence="4">Cilia- and flagella-associated protein 298</fullName>
    </recommendedName>
</protein>
<evidence type="ECO:0000313" key="2">
    <source>
        <dbReference type="EMBL" id="EZA57667.1"/>
    </source>
</evidence>
<evidence type="ECO:0008006" key="4">
    <source>
        <dbReference type="Google" id="ProtNLM"/>
    </source>
</evidence>
<dbReference type="OMA" id="YRKQEEW"/>
<evidence type="ECO:0000313" key="3">
    <source>
        <dbReference type="Proteomes" id="UP000053097"/>
    </source>
</evidence>
<dbReference type="EMBL" id="KK107139">
    <property type="protein sequence ID" value="EZA57667.1"/>
    <property type="molecule type" value="Genomic_DNA"/>
</dbReference>
<evidence type="ECO:0000256" key="1">
    <source>
        <dbReference type="ARBA" id="ARBA00009619"/>
    </source>
</evidence>
<dbReference type="AlphaFoldDB" id="A0A026WNP3"/>
<dbReference type="GO" id="GO:0003352">
    <property type="term" value="P:regulation of cilium movement"/>
    <property type="evidence" value="ECO:0007669"/>
    <property type="project" value="InterPro"/>
</dbReference>
<comment type="similarity">
    <text evidence="1">Belongs to the CFAP298 family.</text>
</comment>
<sequence length="324" mass="37108">MVRMHVKKGDESQFLYDTHVEANVNDVIRDIVIIYNGRLKISRICYEMEELAKHGVMLPPDIMGLTDEQVQELKLKDKWADKCVPTSGWTFNKDQIGRRNGRQPNEKMQELLNKTIEDARTMTSKKLVQQEKLVTQKTVQEALDLLRGAVMIVYPMGLPPHDVIRQEFENTEDLTGTQASLEVIDEQLAQLWFSGKELLPGRKIKDFLGNNEKTKVIVKLQKRGSGRPAREPLMTEDEQKQFMLHAYRRQEQLKSRIKYTSATDDNTIVIWQMQIVPQMRPSCGGITRFSTGTGFGILPGSTDYSISYQSIVLRALAHLTRAKT</sequence>
<dbReference type="STRING" id="2015173.A0A026WNP3"/>
<gene>
    <name evidence="2" type="ORF">X777_00767</name>
</gene>
<dbReference type="Pfam" id="PF11069">
    <property type="entry name" value="CFAP298"/>
    <property type="match status" value="1"/>
</dbReference>
<organism evidence="2 3">
    <name type="scientific">Ooceraea biroi</name>
    <name type="common">Clonal raider ant</name>
    <name type="synonym">Cerapachys biroi</name>
    <dbReference type="NCBI Taxonomy" id="2015173"/>
    <lineage>
        <taxon>Eukaryota</taxon>
        <taxon>Metazoa</taxon>
        <taxon>Ecdysozoa</taxon>
        <taxon>Arthropoda</taxon>
        <taxon>Hexapoda</taxon>
        <taxon>Insecta</taxon>
        <taxon>Pterygota</taxon>
        <taxon>Neoptera</taxon>
        <taxon>Endopterygota</taxon>
        <taxon>Hymenoptera</taxon>
        <taxon>Apocrita</taxon>
        <taxon>Aculeata</taxon>
        <taxon>Formicoidea</taxon>
        <taxon>Formicidae</taxon>
        <taxon>Dorylinae</taxon>
        <taxon>Ooceraea</taxon>
    </lineage>
</organism>